<dbReference type="GO" id="GO:0006361">
    <property type="term" value="P:transcription initiation at RNA polymerase I promoter"/>
    <property type="evidence" value="ECO:0007669"/>
    <property type="project" value="UniProtKB-ARBA"/>
</dbReference>
<feature type="region of interest" description="Disordered" evidence="8">
    <location>
        <begin position="1"/>
        <end position="70"/>
    </location>
</feature>
<evidence type="ECO:0000256" key="1">
    <source>
        <dbReference type="ARBA" id="ARBA00004604"/>
    </source>
</evidence>
<evidence type="ECO:0000256" key="7">
    <source>
        <dbReference type="RuleBase" id="RU369086"/>
    </source>
</evidence>
<dbReference type="AlphaFoldDB" id="A0A9P8EHM3"/>
<dbReference type="Pfam" id="PF17875">
    <property type="entry name" value="RPA43_OB"/>
    <property type="match status" value="1"/>
</dbReference>
<comment type="function">
    <text evidence="7">DNA-dependent RNA polymerase which catalyzes the transcription of DNA into RNA using the four ribonucleoside triphosphates as substrates.</text>
</comment>
<evidence type="ECO:0000259" key="9">
    <source>
        <dbReference type="Pfam" id="PF17875"/>
    </source>
</evidence>
<comment type="caution">
    <text evidence="10">The sequence shown here is derived from an EMBL/GenBank/DDBJ whole genome shotgun (WGS) entry which is preliminary data.</text>
</comment>
<accession>A0A9P8EHM3</accession>
<evidence type="ECO:0000256" key="5">
    <source>
        <dbReference type="ARBA" id="ARBA00023163"/>
    </source>
</evidence>
<evidence type="ECO:0000256" key="6">
    <source>
        <dbReference type="ARBA" id="ARBA00023242"/>
    </source>
</evidence>
<dbReference type="Proteomes" id="UP000779574">
    <property type="component" value="Unassembled WGS sequence"/>
</dbReference>
<dbReference type="EMBL" id="JAHFXF010000302">
    <property type="protein sequence ID" value="KAG9690580.1"/>
    <property type="molecule type" value="Genomic_DNA"/>
</dbReference>
<evidence type="ECO:0000256" key="2">
    <source>
        <dbReference type="ARBA" id="ARBA00005930"/>
    </source>
</evidence>
<dbReference type="PANTHER" id="PTHR12709:SF5">
    <property type="entry name" value="DNA-DIRECTED RNA POLYMERASE I SUBUNIT RPA43"/>
    <property type="match status" value="1"/>
</dbReference>
<reference evidence="10" key="2">
    <citation type="submission" date="2021-08" db="EMBL/GenBank/DDBJ databases">
        <authorList>
            <person name="Gostincar C."/>
            <person name="Sun X."/>
            <person name="Song Z."/>
            <person name="Gunde-Cimerman N."/>
        </authorList>
    </citation>
    <scope>NUCLEOTIDE SEQUENCE</scope>
    <source>
        <strain evidence="10">EXF-9911</strain>
    </source>
</reference>
<evidence type="ECO:0000256" key="4">
    <source>
        <dbReference type="ARBA" id="ARBA00022553"/>
    </source>
</evidence>
<dbReference type="Gene3D" id="3.30.1490.120">
    <property type="entry name" value="RNA polymerase Rpb7-like, N-terminal domain"/>
    <property type="match status" value="1"/>
</dbReference>
<evidence type="ECO:0000313" key="11">
    <source>
        <dbReference type="Proteomes" id="UP000779574"/>
    </source>
</evidence>
<keyword evidence="6 7" id="KW-0539">Nucleus</keyword>
<dbReference type="PANTHER" id="PTHR12709">
    <property type="entry name" value="DNA-DIRECTED RNA POLYMERASE II, III"/>
    <property type="match status" value="1"/>
</dbReference>
<feature type="non-terminal residue" evidence="10">
    <location>
        <position position="312"/>
    </location>
</feature>
<evidence type="ECO:0000256" key="8">
    <source>
        <dbReference type="SAM" id="MobiDB-lite"/>
    </source>
</evidence>
<sequence length="312" mass="34405">MSTEPMANTPNSPKTKKNKDAKSAKKRRHDEQATPTAPPAAAAEEASETTIESLPKRPRIASPAADATSTSPFVKQTSSFYLPLSPIYHAFPVDGLCAEHISPLLLTYHPPLRGVILSYENPRLSNTPADAPSSRDGPDASPTVLAKSIDEYAVSFVWLTVDFTLLRPTPGAVIEGFVSLQNESYLGLVCWNFFNAGVDRKRIPSTWKWVPNHNANAGTKSATDWMRGLRNKSDESSGHYVDENGKKIEGKIKFTVKDFESAPSTDRERGFLSIEGTLLSPEDDRAYDKELKAARRVPKKKRVPALNVNPEW</sequence>
<feature type="compositionally biased region" description="Low complexity" evidence="8">
    <location>
        <begin position="33"/>
        <end position="50"/>
    </location>
</feature>
<comment type="similarity">
    <text evidence="2">Belongs to the eukaryotic RPA43 RNA polymerase subunit family.</text>
</comment>
<dbReference type="InterPro" id="IPR041178">
    <property type="entry name" value="RPA43_OB"/>
</dbReference>
<organism evidence="10 11">
    <name type="scientific">Aureobasidium melanogenum</name>
    <name type="common">Aureobasidium pullulans var. melanogenum</name>
    <dbReference type="NCBI Taxonomy" id="46634"/>
    <lineage>
        <taxon>Eukaryota</taxon>
        <taxon>Fungi</taxon>
        <taxon>Dikarya</taxon>
        <taxon>Ascomycota</taxon>
        <taxon>Pezizomycotina</taxon>
        <taxon>Dothideomycetes</taxon>
        <taxon>Dothideomycetidae</taxon>
        <taxon>Dothideales</taxon>
        <taxon>Saccotheciaceae</taxon>
        <taxon>Aureobasidium</taxon>
    </lineage>
</organism>
<dbReference type="InterPro" id="IPR036898">
    <property type="entry name" value="RNA_pol_Rpb7-like_N_sf"/>
</dbReference>
<feature type="domain" description="RPA43 OB" evidence="9">
    <location>
        <begin position="168"/>
        <end position="279"/>
    </location>
</feature>
<keyword evidence="3 7" id="KW-0240">DNA-directed RNA polymerase</keyword>
<keyword evidence="5 7" id="KW-0804">Transcription</keyword>
<keyword evidence="4" id="KW-0597">Phosphoprotein</keyword>
<dbReference type="Gene3D" id="2.40.50.1060">
    <property type="match status" value="1"/>
</dbReference>
<evidence type="ECO:0000313" key="10">
    <source>
        <dbReference type="EMBL" id="KAG9690580.1"/>
    </source>
</evidence>
<comment type="subcellular location">
    <subcellularLocation>
        <location evidence="1">Nucleus</location>
        <location evidence="1">Nucleolus</location>
    </subcellularLocation>
</comment>
<dbReference type="OrthoDB" id="10250504at2759"/>
<dbReference type="GO" id="GO:0005736">
    <property type="term" value="C:RNA polymerase I complex"/>
    <property type="evidence" value="ECO:0007669"/>
    <property type="project" value="TreeGrafter"/>
</dbReference>
<dbReference type="FunFam" id="3.30.1490.120:FF:000004">
    <property type="entry name" value="RNA polymerase I subunit Rpa43"/>
    <property type="match status" value="1"/>
</dbReference>
<protein>
    <recommendedName>
        <fullName evidence="7">DNA-directed RNA polymerase subunit</fullName>
    </recommendedName>
</protein>
<evidence type="ECO:0000256" key="3">
    <source>
        <dbReference type="ARBA" id="ARBA00022478"/>
    </source>
</evidence>
<name>A0A9P8EHM3_AURME</name>
<proteinExistence type="inferred from homology"/>
<dbReference type="GO" id="GO:0006362">
    <property type="term" value="P:transcription elongation by RNA polymerase I"/>
    <property type="evidence" value="ECO:0007669"/>
    <property type="project" value="UniProtKB-ARBA"/>
</dbReference>
<feature type="compositionally biased region" description="Low complexity" evidence="8">
    <location>
        <begin position="61"/>
        <end position="70"/>
    </location>
</feature>
<gene>
    <name evidence="10" type="ORF">KCU76_g8044</name>
</gene>
<reference evidence="10" key="1">
    <citation type="journal article" date="2021" name="J Fungi (Basel)">
        <title>Virulence traits and population genomics of the black yeast Aureobasidium melanogenum.</title>
        <authorList>
            <person name="Cernosa A."/>
            <person name="Sun X."/>
            <person name="Gostincar C."/>
            <person name="Fang C."/>
            <person name="Gunde-Cimerman N."/>
            <person name="Song Z."/>
        </authorList>
    </citation>
    <scope>NUCLEOTIDE SEQUENCE</scope>
    <source>
        <strain evidence="10">EXF-9911</strain>
    </source>
</reference>
<dbReference type="InterPro" id="IPR045113">
    <property type="entry name" value="Rpb7-like"/>
</dbReference>